<name>A0A6L2KE61_TANCI</name>
<accession>A0A6L2KE61</accession>
<sequence length="241" mass="27599">MITQEFNKLCAISGMMDSHLGQPLNDFINSHNIIEMDDLESDDGSVDTPLVSPFLDSDDKSDDGGVLNELNEYGNAGNFHRNKIINNLDGGDLSFPCMIGFRNFVAYFHTFLPMNIITRKAYNIIIVEGLKSTRRKLVGIVRDIYVFVGSVTYVTNFVVLEDIGEFIISDMMDIVMGRPFRVVTQLEYECVKGLILFNIIFDTYIFWMRHTIPRLKNFEWSEVSPILVLNQRDLMSGLREE</sequence>
<keyword evidence="1" id="KW-0418">Kinase</keyword>
<keyword evidence="1" id="KW-0808">Transferase</keyword>
<organism evidence="1">
    <name type="scientific">Tanacetum cinerariifolium</name>
    <name type="common">Dalmatian daisy</name>
    <name type="synonym">Chrysanthemum cinerariifolium</name>
    <dbReference type="NCBI Taxonomy" id="118510"/>
    <lineage>
        <taxon>Eukaryota</taxon>
        <taxon>Viridiplantae</taxon>
        <taxon>Streptophyta</taxon>
        <taxon>Embryophyta</taxon>
        <taxon>Tracheophyta</taxon>
        <taxon>Spermatophyta</taxon>
        <taxon>Magnoliopsida</taxon>
        <taxon>eudicotyledons</taxon>
        <taxon>Gunneridae</taxon>
        <taxon>Pentapetalae</taxon>
        <taxon>asterids</taxon>
        <taxon>campanulids</taxon>
        <taxon>Asterales</taxon>
        <taxon>Asteraceae</taxon>
        <taxon>Asteroideae</taxon>
        <taxon>Anthemideae</taxon>
        <taxon>Anthemidinae</taxon>
        <taxon>Tanacetum</taxon>
    </lineage>
</organism>
<proteinExistence type="predicted"/>
<protein>
    <submittedName>
        <fullName evidence="1">Protein kinase-like domain, concanavalin A-like lectin/glucanase domain protein</fullName>
    </submittedName>
</protein>
<keyword evidence="1" id="KW-0430">Lectin</keyword>
<dbReference type="GO" id="GO:0016301">
    <property type="term" value="F:kinase activity"/>
    <property type="evidence" value="ECO:0007669"/>
    <property type="project" value="UniProtKB-KW"/>
</dbReference>
<reference evidence="1" key="1">
    <citation type="journal article" date="2019" name="Sci. Rep.">
        <title>Draft genome of Tanacetum cinerariifolium, the natural source of mosquito coil.</title>
        <authorList>
            <person name="Yamashiro T."/>
            <person name="Shiraishi A."/>
            <person name="Satake H."/>
            <person name="Nakayama K."/>
        </authorList>
    </citation>
    <scope>NUCLEOTIDE SEQUENCE</scope>
</reference>
<comment type="caution">
    <text evidence="1">The sequence shown here is derived from an EMBL/GenBank/DDBJ whole genome shotgun (WGS) entry which is preliminary data.</text>
</comment>
<gene>
    <name evidence="1" type="ORF">Tci_019177</name>
</gene>
<dbReference type="AlphaFoldDB" id="A0A6L2KE61"/>
<dbReference type="GO" id="GO:0030246">
    <property type="term" value="F:carbohydrate binding"/>
    <property type="evidence" value="ECO:0007669"/>
    <property type="project" value="UniProtKB-KW"/>
</dbReference>
<dbReference type="EMBL" id="BKCJ010002236">
    <property type="protein sequence ID" value="GEU47199.1"/>
    <property type="molecule type" value="Genomic_DNA"/>
</dbReference>
<evidence type="ECO:0000313" key="1">
    <source>
        <dbReference type="EMBL" id="GEU47199.1"/>
    </source>
</evidence>